<evidence type="ECO:0000256" key="3">
    <source>
        <dbReference type="ARBA" id="ARBA00022737"/>
    </source>
</evidence>
<evidence type="ECO:0000256" key="4">
    <source>
        <dbReference type="ARBA" id="ARBA00023306"/>
    </source>
</evidence>
<dbReference type="SUPFAM" id="SSF50156">
    <property type="entry name" value="PDZ domain-like"/>
    <property type="match status" value="3"/>
</dbReference>
<gene>
    <name evidence="7" type="ORF">SSS_3112</name>
</gene>
<feature type="compositionally biased region" description="Low complexity" evidence="5">
    <location>
        <begin position="1971"/>
        <end position="1982"/>
    </location>
</feature>
<dbReference type="GO" id="GO:0045197">
    <property type="term" value="P:establishment or maintenance of epithelial cell apical/basal polarity"/>
    <property type="evidence" value="ECO:0007669"/>
    <property type="project" value="TreeGrafter"/>
</dbReference>
<keyword evidence="9" id="KW-1185">Reference proteome</keyword>
<feature type="region of interest" description="Disordered" evidence="5">
    <location>
        <begin position="606"/>
        <end position="626"/>
    </location>
</feature>
<feature type="region of interest" description="Disordered" evidence="5">
    <location>
        <begin position="1546"/>
        <end position="1600"/>
    </location>
</feature>
<dbReference type="GO" id="GO:0005912">
    <property type="term" value="C:adherens junction"/>
    <property type="evidence" value="ECO:0007669"/>
    <property type="project" value="TreeGrafter"/>
</dbReference>
<dbReference type="GO" id="GO:0051301">
    <property type="term" value="P:cell division"/>
    <property type="evidence" value="ECO:0007669"/>
    <property type="project" value="UniProtKB-KW"/>
</dbReference>
<accession>A0A834RFJ6</accession>
<dbReference type="GO" id="GO:0016324">
    <property type="term" value="C:apical plasma membrane"/>
    <property type="evidence" value="ECO:0007669"/>
    <property type="project" value="TreeGrafter"/>
</dbReference>
<feature type="compositionally biased region" description="Low complexity" evidence="5">
    <location>
        <begin position="517"/>
        <end position="538"/>
    </location>
</feature>
<protein>
    <submittedName>
        <fullName evidence="7">Partitioning defective 3 -like protein</fullName>
    </submittedName>
</protein>
<dbReference type="InterPro" id="IPR052213">
    <property type="entry name" value="PAR3"/>
</dbReference>
<feature type="compositionally biased region" description="Polar residues" evidence="5">
    <location>
        <begin position="606"/>
        <end position="619"/>
    </location>
</feature>
<dbReference type="GO" id="GO:0000226">
    <property type="term" value="P:microtubule cytoskeleton organization"/>
    <property type="evidence" value="ECO:0007669"/>
    <property type="project" value="TreeGrafter"/>
</dbReference>
<dbReference type="SMART" id="SM00228">
    <property type="entry name" value="PDZ"/>
    <property type="match status" value="3"/>
</dbReference>
<dbReference type="InterPro" id="IPR036034">
    <property type="entry name" value="PDZ_sf"/>
</dbReference>
<keyword evidence="3" id="KW-0677">Repeat</keyword>
<dbReference type="InterPro" id="IPR021922">
    <property type="entry name" value="Par3/HAL_N"/>
</dbReference>
<name>A0A834RFJ6_SARSC</name>
<dbReference type="OrthoDB" id="6264899at2759"/>
<feature type="region of interest" description="Disordered" evidence="5">
    <location>
        <begin position="1115"/>
        <end position="1135"/>
    </location>
</feature>
<feature type="compositionally biased region" description="Basic and acidic residues" evidence="5">
    <location>
        <begin position="251"/>
        <end position="264"/>
    </location>
</feature>
<dbReference type="GO" id="GO:0051660">
    <property type="term" value="P:establishment of centrosome localization"/>
    <property type="evidence" value="ECO:0007669"/>
    <property type="project" value="TreeGrafter"/>
</dbReference>
<reference evidence="9" key="1">
    <citation type="journal article" date="2020" name="PLoS Negl. Trop. Dis.">
        <title>High-quality nuclear genome for Sarcoptes scabiei-A critical resource for a neglected parasite.</title>
        <authorList>
            <person name="Korhonen P.K."/>
            <person name="Gasser R.B."/>
            <person name="Ma G."/>
            <person name="Wang T."/>
            <person name="Stroehlein A.J."/>
            <person name="Young N.D."/>
            <person name="Ang C.S."/>
            <person name="Fernando D.D."/>
            <person name="Lu H.C."/>
            <person name="Taylor S."/>
            <person name="Reynolds S.L."/>
            <person name="Mofiz E."/>
            <person name="Najaraj S.H."/>
            <person name="Gowda H."/>
            <person name="Madugundu A."/>
            <person name="Renuse S."/>
            <person name="Holt D."/>
            <person name="Pandey A."/>
            <person name="Papenfuss A.T."/>
            <person name="Fischer K."/>
        </authorList>
    </citation>
    <scope>NUCLEOTIDE SEQUENCE [LARGE SCALE GENOMIC DNA]</scope>
</reference>
<dbReference type="EnsemblMetazoa" id="SSS_3112s_mrna">
    <property type="protein sequence ID" value="KAF7494587.1"/>
    <property type="gene ID" value="SSS_3112"/>
</dbReference>
<dbReference type="GO" id="GO:0030010">
    <property type="term" value="P:establishment of cell polarity"/>
    <property type="evidence" value="ECO:0007669"/>
    <property type="project" value="TreeGrafter"/>
</dbReference>
<evidence type="ECO:0000256" key="2">
    <source>
        <dbReference type="ARBA" id="ARBA00022618"/>
    </source>
</evidence>
<evidence type="ECO:0000256" key="5">
    <source>
        <dbReference type="SAM" id="MobiDB-lite"/>
    </source>
</evidence>
<reference evidence="7" key="2">
    <citation type="submission" date="2020-01" db="EMBL/GenBank/DDBJ databases">
        <authorList>
            <person name="Korhonen P.K.K."/>
            <person name="Guangxu M.G."/>
            <person name="Wang T.W."/>
            <person name="Stroehlein A.J.S."/>
            <person name="Young N.D."/>
            <person name="Ang C.-S.A."/>
            <person name="Fernando D.W.F."/>
            <person name="Lu H.L."/>
            <person name="Taylor S.T."/>
            <person name="Ehtesham M.E.M."/>
            <person name="Najaraj S.H.N."/>
            <person name="Harsha G.H.G."/>
            <person name="Madugundu A.M."/>
            <person name="Renuse S.R."/>
            <person name="Holt D.H."/>
            <person name="Pandey A.P."/>
            <person name="Papenfuss A.P."/>
            <person name="Gasser R.B.G."/>
            <person name="Fischer K.F."/>
        </authorList>
    </citation>
    <scope>NUCLEOTIDE SEQUENCE</scope>
    <source>
        <strain evidence="7">SSS_KF_BRIS2020</strain>
    </source>
</reference>
<feature type="region of interest" description="Disordered" evidence="5">
    <location>
        <begin position="1306"/>
        <end position="1329"/>
    </location>
</feature>
<dbReference type="PANTHER" id="PTHR16484:SF17">
    <property type="entry name" value="BAZOOKA, ISOFORM B"/>
    <property type="match status" value="1"/>
</dbReference>
<dbReference type="GO" id="GO:0008104">
    <property type="term" value="P:intracellular protein localization"/>
    <property type="evidence" value="ECO:0007669"/>
    <property type="project" value="TreeGrafter"/>
</dbReference>
<proteinExistence type="inferred from homology"/>
<feature type="region of interest" description="Disordered" evidence="5">
    <location>
        <begin position="1184"/>
        <end position="1264"/>
    </location>
</feature>
<evidence type="ECO:0000256" key="1">
    <source>
        <dbReference type="ARBA" id="ARBA00005358"/>
    </source>
</evidence>
<reference evidence="8" key="3">
    <citation type="submission" date="2022-06" db="UniProtKB">
        <authorList>
            <consortium name="EnsemblMetazoa"/>
        </authorList>
    </citation>
    <scope>IDENTIFICATION</scope>
</reference>
<feature type="region of interest" description="Disordered" evidence="5">
    <location>
        <begin position="476"/>
        <end position="544"/>
    </location>
</feature>
<dbReference type="EMBL" id="WVUK01000053">
    <property type="protein sequence ID" value="KAF7494587.1"/>
    <property type="molecule type" value="Genomic_DNA"/>
</dbReference>
<feature type="compositionally biased region" description="Low complexity" evidence="5">
    <location>
        <begin position="1185"/>
        <end position="1198"/>
    </location>
</feature>
<organism evidence="7">
    <name type="scientific">Sarcoptes scabiei</name>
    <name type="common">Itch mite</name>
    <name type="synonym">Acarus scabiei</name>
    <dbReference type="NCBI Taxonomy" id="52283"/>
    <lineage>
        <taxon>Eukaryota</taxon>
        <taxon>Metazoa</taxon>
        <taxon>Ecdysozoa</taxon>
        <taxon>Arthropoda</taxon>
        <taxon>Chelicerata</taxon>
        <taxon>Arachnida</taxon>
        <taxon>Acari</taxon>
        <taxon>Acariformes</taxon>
        <taxon>Sarcoptiformes</taxon>
        <taxon>Astigmata</taxon>
        <taxon>Psoroptidia</taxon>
        <taxon>Sarcoptoidea</taxon>
        <taxon>Sarcoptidae</taxon>
        <taxon>Sarcoptinae</taxon>
        <taxon>Sarcoptes</taxon>
    </lineage>
</organism>
<feature type="compositionally biased region" description="Polar residues" evidence="5">
    <location>
        <begin position="502"/>
        <end position="516"/>
    </location>
</feature>
<feature type="compositionally biased region" description="Low complexity" evidence="5">
    <location>
        <begin position="236"/>
        <end position="249"/>
    </location>
</feature>
<keyword evidence="4" id="KW-0131">Cell cycle</keyword>
<evidence type="ECO:0000313" key="8">
    <source>
        <dbReference type="EnsemblMetazoa" id="KAF7494587.1"/>
    </source>
</evidence>
<comment type="similarity">
    <text evidence="1">Belongs to the PAR3 family.</text>
</comment>
<dbReference type="Gene3D" id="2.30.42.10">
    <property type="match status" value="3"/>
</dbReference>
<dbReference type="Pfam" id="PF00595">
    <property type="entry name" value="PDZ"/>
    <property type="match status" value="3"/>
</dbReference>
<dbReference type="GO" id="GO:0035091">
    <property type="term" value="F:phosphatidylinositol binding"/>
    <property type="evidence" value="ECO:0007669"/>
    <property type="project" value="TreeGrafter"/>
</dbReference>
<feature type="compositionally biased region" description="Basic and acidic residues" evidence="5">
    <location>
        <begin position="1202"/>
        <end position="1233"/>
    </location>
</feature>
<feature type="domain" description="PDZ" evidence="6">
    <location>
        <begin position="958"/>
        <end position="1035"/>
    </location>
</feature>
<feature type="domain" description="PDZ" evidence="6">
    <location>
        <begin position="657"/>
        <end position="731"/>
    </location>
</feature>
<dbReference type="Pfam" id="PF12053">
    <property type="entry name" value="Par3_HAL_N_term"/>
    <property type="match status" value="1"/>
</dbReference>
<keyword evidence="2" id="KW-0132">Cell division</keyword>
<dbReference type="CDD" id="cd23058">
    <property type="entry name" value="PDZ2_Par3-like"/>
    <property type="match status" value="1"/>
</dbReference>
<dbReference type="GO" id="GO:0007155">
    <property type="term" value="P:cell adhesion"/>
    <property type="evidence" value="ECO:0007669"/>
    <property type="project" value="TreeGrafter"/>
</dbReference>
<dbReference type="Gene3D" id="3.10.20.90">
    <property type="entry name" value="Phosphatidylinositol 3-kinase Catalytic Subunit, Chain A, domain 1"/>
    <property type="match status" value="1"/>
</dbReference>
<dbReference type="Proteomes" id="UP000070412">
    <property type="component" value="Unassembled WGS sequence"/>
</dbReference>
<dbReference type="PROSITE" id="PS50106">
    <property type="entry name" value="PDZ"/>
    <property type="match status" value="3"/>
</dbReference>
<dbReference type="PANTHER" id="PTHR16484">
    <property type="entry name" value="PARTITIONING DEFECTIVE 3 RELATED"/>
    <property type="match status" value="1"/>
</dbReference>
<feature type="region of interest" description="Disordered" evidence="5">
    <location>
        <begin position="222"/>
        <end position="275"/>
    </location>
</feature>
<dbReference type="GO" id="GO:0005938">
    <property type="term" value="C:cell cortex"/>
    <property type="evidence" value="ECO:0007669"/>
    <property type="project" value="TreeGrafter"/>
</dbReference>
<dbReference type="InterPro" id="IPR001478">
    <property type="entry name" value="PDZ"/>
</dbReference>
<feature type="region of interest" description="Disordered" evidence="5">
    <location>
        <begin position="1949"/>
        <end position="1982"/>
    </location>
</feature>
<feature type="domain" description="PDZ" evidence="6">
    <location>
        <begin position="836"/>
        <end position="908"/>
    </location>
</feature>
<sequence>MKVFINFGDIRCVVPVGDGSLLVKDVMNLATERYRKATSMLSNNEITIHMLKTCRDGAILDPDDALYDVADDREQLIAIFEEILHSTNNSVKNNQRINGDVKDLYKERHDDEDDEHRHEELVYQNHSISDEIQRPALNPLSSTIIEQHLVTDSNHQSYLHQKSNSYFHYDHGNRNGHHRQESNENFYGQINKQRTSSTIKINDHSPNHFVHSQIMNIPINNSNNLGNHHHQHRHSGSISADSLISSNDSPLDYHQDQSFHDEHQHHHKSDPNNTTVFVQNNELDRSPRVVSFVSSINLQPTSFLNIDNNQKTKISKSKSILVNSNTEAIFNHHHHGHSNHLHNQIDDSNAAIEITVDQINSKCSKIPLLHVRHGSEPNLNSFTTDDLNLSDDHHRSFKPNESFNIDERSISDNERNSLTLIKHNDLVHSFNERVENSMRRNNSKRWSTAIAVDKNPPRLSIDSSTSTTNKSLLVANYEHSDEEKSYNSVSPQSTKEEGYASEEQTNSQSETLPSSINQKSMNNSTSSSSLAQQQQPKQYFNRGSGRLSMINNNYDQWIDAADRQLKKYLTKDLTTNQSNTSQSLQSQTKEYCEQKNTTINQIQCDSSLGSMSNSSQEIDQQNQSNSHLQQLNPHHNRTISLPKDFPAAKEPNYMSVIIDLTKESGPLGIHVLPDNSIGSRLNSGLRIQGIEPGGRIDRDKRLKVGDTIVEVDGHSFSGIDFEKAQELFRSSLQNDRICLKIMQTSNFSSNCDTSFQNRSSQVIKDHDHKNDDDQKQMFVEGAERAGHLPKMATITPSKKHSPTFNCVNNNVNLIGYKPAASALVIANTRRIGKKYHIQLRKGEYGLGFTITTRDNPAGGSSPIYIKTILPIGASVLDGRLKPGDRLLEVCGIEMTGKSQEEAVKILRNLPLNSIVDLIVSRQELEVSPSPLMPRQLPPDAVKEAFCSSSNEREVMTFQIPLNDTGSAGLGISVKGKSVTTEGKPKDSGIYIKSVLHGGAASKDGRLKQDDQLININGIPLSGKTNSEAMETLTRATIKSAHQITLTIARQSSRLSSHDEKFNCSDNLKDQSYHHQVSFLRTDSYDISFNRNQKNSHTLHSSDDGDDSVVQGTIQNQSINNNTDSFSQEDSYRSSDNTVIYNNTSRNMNLNSEKIEVDMNDKNLVMNNNETREITEASIPAVRAYNNQSSLNDSRSSLSEDYSGERFRRDGFGRQSMSEKRHAQLDARTTDTYRRSKKSKDLSPPNQNISMLDERQLSSSSTTTMLDPVHQDVSNLCSKMSNMNSLNNDNIHSTNRSMENENIENEEFNPTDTTSETMRKEKQINSTKSLSRRQQIFSPVFCWKCQSPGSCPCHSKSDMSSDLYQAKISANGSSRPSNSSLTASNRQNLNQIYAAKEIINCNNYGLRRSNSLDSLQAMMQDLQREQVGGNASYSYYNNSPSRNYQGGSSRRIGKNVPNESFRVAVDRSYDRSKHLNHPNISSVAEEFDSDTISGPSVCPYRIGGNHSMTSTNFTNDTQMTITTNQDDNAQLLKSNKKKKNLFKNLFHFGSKKGRSKSMEPSANHSKDHSDKTDDQHNENNDESSENIPKQKHSQSDYNRKYQLEQDRIKLQYQKLLEERRWKQQQEQKEQQISFVRNQLHPMHQSMPLSRNHFARNHHKNFSPQSQNHVYATSPRDTVGVPQPNTKNDKIAAYLRSNQRVHPEQRDLVYNDNQNIVPPASDQTRHMQINSQEFYGRNSKENRMVVSPEMVNHGIYGNYMPNGSAENSNNSKTIMANQRFYGTTSRCTGSTNYDNVHHFRQLSLRNPHQHQRQISSPAKIVAYYQGNSHPQATRPASGHFDPTDQRDFSRIKQRNYTTTNINPSKSFTTSSSHNSHQYGVIKNETIYGIVGQQQSHPTAVMSNHHNGTHSNMANPNIMMTDNRSNHIIRQQQPIYQSNQVQIYGTVYNHHPRTEIDRNPNNSNSIMYGFSNHQQQPQQMTQHRH</sequence>
<evidence type="ECO:0000313" key="7">
    <source>
        <dbReference type="EMBL" id="KAF7494587.1"/>
    </source>
</evidence>
<evidence type="ECO:0000259" key="6">
    <source>
        <dbReference type="PROSITE" id="PS50106"/>
    </source>
</evidence>
<dbReference type="GO" id="GO:0043296">
    <property type="term" value="C:apical junction complex"/>
    <property type="evidence" value="ECO:0007669"/>
    <property type="project" value="TreeGrafter"/>
</dbReference>
<evidence type="ECO:0000313" key="9">
    <source>
        <dbReference type="Proteomes" id="UP000070412"/>
    </source>
</evidence>
<feature type="compositionally biased region" description="Basic and acidic residues" evidence="5">
    <location>
        <begin position="1563"/>
        <end position="1578"/>
    </location>
</feature>